<feature type="transmembrane region" description="Helical" evidence="2">
    <location>
        <begin position="62"/>
        <end position="84"/>
    </location>
</feature>
<evidence type="ECO:0000313" key="4">
    <source>
        <dbReference type="EMBL" id="GAN45012.1"/>
    </source>
</evidence>
<protein>
    <submittedName>
        <fullName evidence="4">Anibiotic ABC transporter</fullName>
    </submittedName>
    <submittedName>
        <fullName evidence="5">Multidrug resistance efflux pump</fullName>
    </submittedName>
</protein>
<gene>
    <name evidence="4" type="ORF">MBSD_1550</name>
    <name evidence="5" type="ORF">MBSD_n1718</name>
</gene>
<reference evidence="5" key="2">
    <citation type="submission" date="2015-08" db="EMBL/GenBank/DDBJ databases">
        <title>Complete DNA Sequence of Pseudomonas syringae pv. actinidiae, the Causal Agent of Kiwifruit Canker Disease.</title>
        <authorList>
            <person name="Rikkerink E.H.A."/>
            <person name="Fineran P.C."/>
        </authorList>
    </citation>
    <scope>NUCLEOTIDE SEQUENCE</scope>
    <source>
        <strain evidence="5">SkMP5</strain>
    </source>
</reference>
<name>A0A0K8QNW9_9GAMM</name>
<dbReference type="InterPro" id="IPR050739">
    <property type="entry name" value="MFP"/>
</dbReference>
<evidence type="ECO:0000313" key="6">
    <source>
        <dbReference type="Proteomes" id="UP000253740"/>
    </source>
</evidence>
<dbReference type="EMBL" id="DF970204">
    <property type="protein sequence ID" value="GAP66411.1"/>
    <property type="molecule type" value="Genomic_DNA"/>
</dbReference>
<evidence type="ECO:0000256" key="1">
    <source>
        <dbReference type="SAM" id="Coils"/>
    </source>
</evidence>
<feature type="transmembrane region" description="Helical" evidence="2">
    <location>
        <begin position="27"/>
        <end position="50"/>
    </location>
</feature>
<dbReference type="HOGENOM" id="CLU_023976_4_2_6"/>
<keyword evidence="1" id="KW-0175">Coiled coil</keyword>
<feature type="domain" description="AprE-like beta-barrel" evidence="3">
    <location>
        <begin position="305"/>
        <end position="395"/>
    </location>
</feature>
<evidence type="ECO:0000259" key="3">
    <source>
        <dbReference type="Pfam" id="PF26002"/>
    </source>
</evidence>
<dbReference type="Gene3D" id="2.40.30.170">
    <property type="match status" value="1"/>
</dbReference>
<dbReference type="OrthoDB" id="9775513at2"/>
<dbReference type="RefSeq" id="WP_082306571.1">
    <property type="nucleotide sequence ID" value="NZ_DF970204.1"/>
</dbReference>
<dbReference type="PRINTS" id="PR01490">
    <property type="entry name" value="RTXTOXIND"/>
</dbReference>
<evidence type="ECO:0000256" key="2">
    <source>
        <dbReference type="SAM" id="Phobius"/>
    </source>
</evidence>
<evidence type="ECO:0000313" key="5">
    <source>
        <dbReference type="EMBL" id="GAP66411.1"/>
    </source>
</evidence>
<dbReference type="Pfam" id="PF26002">
    <property type="entry name" value="Beta-barrel_AprE"/>
    <property type="match status" value="1"/>
</dbReference>
<proteinExistence type="predicted"/>
<keyword evidence="2" id="KW-0812">Transmembrane</keyword>
<dbReference type="AlphaFoldDB" id="A0A0K8QNW9"/>
<sequence>MEGLFRQEVIEARRGDWLGAIQLAAPLSFRLLAALGLMLAAALLTLLMWGQYTRRERVSGQLVPSAGLLSVASVGAGTLTRVWVHEGQRVQAGDPLVEISGETDSATFGGTRAEIGAQLHRQRARLESDLADQRTLIDQQAAALRTRLRTLRDALAQVDVQLELQRRQAASAQQLLERIQPLREKGYVSAFQVQQQEAAALETRSQAKALERQRLDVRQQIDDAAQQLAQLPLALAARQNETQRAIAEIDQQLAQNEAQRATVLRAPAAATVSTLPAKPGQSVVAGEVLMTLLPQGAALEGMLLVPSRAIGFVRPGDRVVLRYQAYPYQKFGQQYGRVKAVSRSALTPQEIVALTGRQAAEPLYRVAVRLDRDSVAAYGKPERLKPGMAFEADILQERRRLIEWVLEPLYGLRHAWAAPAPAGGQPLCPPDLPVSTCTPNATRRIRSLP</sequence>
<keyword evidence="2" id="KW-1133">Transmembrane helix</keyword>
<keyword evidence="2" id="KW-0472">Membrane</keyword>
<dbReference type="Gene3D" id="1.10.287.470">
    <property type="entry name" value="Helix hairpin bin"/>
    <property type="match status" value="1"/>
</dbReference>
<reference evidence="4" key="1">
    <citation type="submission" date="2015-03" db="EMBL/GenBank/DDBJ databases">
        <title>Draft genome sequence of Mizugakiibacter sediminis skMP5.</title>
        <authorList>
            <person name="Watanabe T."/>
            <person name="Kojima H."/>
            <person name="Fukui M."/>
        </authorList>
    </citation>
    <scope>NUCLEOTIDE SEQUENCE</scope>
    <source>
        <strain evidence="4">SkMP5</strain>
    </source>
</reference>
<dbReference type="PANTHER" id="PTHR30386">
    <property type="entry name" value="MEMBRANE FUSION SUBUNIT OF EMRAB-TOLC MULTIDRUG EFFLUX PUMP"/>
    <property type="match status" value="1"/>
</dbReference>
<accession>A0A0K8QNW9</accession>
<dbReference type="Gene3D" id="2.40.50.100">
    <property type="match status" value="1"/>
</dbReference>
<keyword evidence="6" id="KW-1185">Reference proteome</keyword>
<dbReference type="STRING" id="1475481.GCA_000953855_01750"/>
<feature type="coiled-coil region" evidence="1">
    <location>
        <begin position="193"/>
        <end position="259"/>
    </location>
</feature>
<dbReference type="InterPro" id="IPR058982">
    <property type="entry name" value="Beta-barrel_AprE"/>
</dbReference>
<dbReference type="PANTHER" id="PTHR30386:SF28">
    <property type="entry name" value="EXPORTED PROTEIN"/>
    <property type="match status" value="1"/>
</dbReference>
<dbReference type="Proteomes" id="UP000253740">
    <property type="component" value="Unassembled WGS sequence"/>
</dbReference>
<organism evidence="5">
    <name type="scientific">Mizugakiibacter sediminis</name>
    <dbReference type="NCBI Taxonomy" id="1475481"/>
    <lineage>
        <taxon>Bacteria</taxon>
        <taxon>Pseudomonadati</taxon>
        <taxon>Pseudomonadota</taxon>
        <taxon>Gammaproteobacteria</taxon>
        <taxon>Lysobacterales</taxon>
        <taxon>Rhodanobacteraceae</taxon>
        <taxon>Mizugakiibacter</taxon>
    </lineage>
</organism>
<dbReference type="EMBL" id="DF952379">
    <property type="protein sequence ID" value="GAN45012.1"/>
    <property type="molecule type" value="Genomic_DNA"/>
</dbReference>